<feature type="transmembrane region" description="Helical" evidence="1">
    <location>
        <begin position="148"/>
        <end position="167"/>
    </location>
</feature>
<evidence type="ECO:0000259" key="2">
    <source>
        <dbReference type="Pfam" id="PF01757"/>
    </source>
</evidence>
<dbReference type="EC" id="2.3.-.-" evidence="3"/>
<dbReference type="Pfam" id="PF01757">
    <property type="entry name" value="Acyl_transf_3"/>
    <property type="match status" value="1"/>
</dbReference>
<keyword evidence="1" id="KW-0812">Transmembrane</keyword>
<comment type="caution">
    <text evidence="3">The sequence shown here is derived from an EMBL/GenBank/DDBJ whole genome shotgun (WGS) entry which is preliminary data.</text>
</comment>
<organism evidence="3 4">
    <name type="scientific">Novosphingobium anseongense</name>
    <dbReference type="NCBI Taxonomy" id="3133436"/>
    <lineage>
        <taxon>Bacteria</taxon>
        <taxon>Pseudomonadati</taxon>
        <taxon>Pseudomonadota</taxon>
        <taxon>Alphaproteobacteria</taxon>
        <taxon>Sphingomonadales</taxon>
        <taxon>Sphingomonadaceae</taxon>
        <taxon>Novosphingobium</taxon>
    </lineage>
</organism>
<reference evidence="3 4" key="1">
    <citation type="submission" date="2024-03" db="EMBL/GenBank/DDBJ databases">
        <authorList>
            <person name="Jo J.-H."/>
        </authorList>
    </citation>
    <scope>NUCLEOTIDE SEQUENCE [LARGE SCALE GENOMIC DNA]</scope>
    <source>
        <strain evidence="3 4">PS1R-30</strain>
    </source>
</reference>
<name>A0ABU8RUI6_9SPHN</name>
<dbReference type="EMBL" id="JBBHJZ010000002">
    <property type="protein sequence ID" value="MEJ5976770.1"/>
    <property type="molecule type" value="Genomic_DNA"/>
</dbReference>
<dbReference type="RefSeq" id="WP_339586732.1">
    <property type="nucleotide sequence ID" value="NZ_JBBHJZ010000002.1"/>
</dbReference>
<feature type="transmembrane region" description="Helical" evidence="1">
    <location>
        <begin position="321"/>
        <end position="343"/>
    </location>
</feature>
<keyword evidence="1" id="KW-1133">Transmembrane helix</keyword>
<dbReference type="InterPro" id="IPR002656">
    <property type="entry name" value="Acyl_transf_3_dom"/>
</dbReference>
<keyword evidence="3" id="KW-0012">Acyltransferase</keyword>
<dbReference type="PANTHER" id="PTHR23028">
    <property type="entry name" value="ACETYLTRANSFERASE"/>
    <property type="match status" value="1"/>
</dbReference>
<evidence type="ECO:0000313" key="3">
    <source>
        <dbReference type="EMBL" id="MEJ5976770.1"/>
    </source>
</evidence>
<dbReference type="InterPro" id="IPR050879">
    <property type="entry name" value="Acyltransferase_3"/>
</dbReference>
<evidence type="ECO:0000256" key="1">
    <source>
        <dbReference type="SAM" id="Phobius"/>
    </source>
</evidence>
<evidence type="ECO:0000313" key="4">
    <source>
        <dbReference type="Proteomes" id="UP001361239"/>
    </source>
</evidence>
<keyword evidence="3" id="KW-0808">Transferase</keyword>
<dbReference type="Proteomes" id="UP001361239">
    <property type="component" value="Unassembled WGS sequence"/>
</dbReference>
<feature type="transmembrane region" description="Helical" evidence="1">
    <location>
        <begin position="51"/>
        <end position="69"/>
    </location>
</feature>
<feature type="transmembrane region" description="Helical" evidence="1">
    <location>
        <begin position="174"/>
        <end position="192"/>
    </location>
</feature>
<keyword evidence="4" id="KW-1185">Reference proteome</keyword>
<feature type="transmembrane region" description="Helical" evidence="1">
    <location>
        <begin position="90"/>
        <end position="113"/>
    </location>
</feature>
<feature type="transmembrane region" description="Helical" evidence="1">
    <location>
        <begin position="259"/>
        <end position="275"/>
    </location>
</feature>
<feature type="transmembrane region" description="Helical" evidence="1">
    <location>
        <begin position="234"/>
        <end position="253"/>
    </location>
</feature>
<protein>
    <submittedName>
        <fullName evidence="3">Acyltransferase</fullName>
        <ecNumber evidence="3">2.3.-.-</ecNumber>
    </submittedName>
</protein>
<keyword evidence="1" id="KW-0472">Membrane</keyword>
<proteinExistence type="predicted"/>
<accession>A0ABU8RUI6</accession>
<dbReference type="PANTHER" id="PTHR23028:SF53">
    <property type="entry name" value="ACYL_TRANSF_3 DOMAIN-CONTAINING PROTEIN"/>
    <property type="match status" value="1"/>
</dbReference>
<gene>
    <name evidence="3" type="ORF">WG901_09005</name>
</gene>
<dbReference type="GO" id="GO:0016746">
    <property type="term" value="F:acyltransferase activity"/>
    <property type="evidence" value="ECO:0007669"/>
    <property type="project" value="UniProtKB-KW"/>
</dbReference>
<feature type="transmembrane region" description="Helical" evidence="1">
    <location>
        <begin position="287"/>
        <end position="309"/>
    </location>
</feature>
<feature type="transmembrane region" description="Helical" evidence="1">
    <location>
        <begin position="204"/>
        <end position="227"/>
    </location>
</feature>
<feature type="domain" description="Acyltransferase 3" evidence="2">
    <location>
        <begin position="14"/>
        <end position="334"/>
    </location>
</feature>
<sequence length="368" mass="41097">MRGAESTAPAHLDALTGIRGIAAWLVVFYHMRFSLLTLLPIDAIKVLARGYLAVDLFFILSGFVLWYNYAPRLRDGGLIEAGRFLWRRIARIWPLHIVLLGLFVIYALALLALGRDASFYPFAELPLHVLLMQNWGFTEALRWNDPSWSISTEMAAYLVFPLIVLAAKWERMPTAVLVAIGLGLAAAIPLYFWSHGQTSIGADISQFGLGRCLFEFSLGNVMCLLWLRWRGQRHAALAALFAGTVFLGVAVALRLPETVLVPIPFVAGLLALALGRGPIVRLLGMPVMRYLGEISYATYLAHTFLFLVFRPMLADAQGQLGWLPFLTFVAILLAASAGFYHLLEKPAQRWFNRHPPRLRLRANEVPAE</sequence>